<evidence type="ECO:0000256" key="10">
    <source>
        <dbReference type="ARBA" id="ARBA00023316"/>
    </source>
</evidence>
<feature type="transmembrane region" description="Helical" evidence="11">
    <location>
        <begin position="117"/>
        <end position="135"/>
    </location>
</feature>
<sequence>MDSLKHGIRNVVNRLDYTLLLCVFLLFIISLISIYSASGQYSQDPSYYLILQAIWFGLGFIAIIFVVLFIEYEHYRSLAIPLYVIGLLSLIYVHFFGEMRKGSQRWVSIGGIDIQPSEFVKIFLIIMLATAIYKITERSKNLMQRDVSILTSVAVLSLIPFYFIFSQPDLGTSLVIVAIAGTMLFMSGVSAKLISFIVLGIGVILAALAWVFVNFPDIFNLLLKDHQLERIYGWLQPDQFANTFGYQLSGARMGIGSGQLFGSGFQEGAMSQSGRVPEIHTDFIFTVIGEEFGFFGVSILLLIFFIMIYRMVLIAINSKDLFGMCLIAGVIGLFTFQIFQNIGMTIGLMPITGLTLPFISYGGSSLLTNMIAVGIVMNVHVHTKEYMFEN</sequence>
<dbReference type="InterPro" id="IPR018365">
    <property type="entry name" value="Cell_cycle_FtsW-rel_CS"/>
</dbReference>
<keyword evidence="13" id="KW-1185">Reference proteome</keyword>
<evidence type="ECO:0000256" key="6">
    <source>
        <dbReference type="ARBA" id="ARBA00022960"/>
    </source>
</evidence>
<dbReference type="RefSeq" id="WP_209464573.1">
    <property type="nucleotide sequence ID" value="NZ_CP110224.1"/>
</dbReference>
<keyword evidence="9 11" id="KW-0472">Membrane</keyword>
<evidence type="ECO:0000256" key="8">
    <source>
        <dbReference type="ARBA" id="ARBA00022989"/>
    </source>
</evidence>
<keyword evidence="2" id="KW-1003">Cell membrane</keyword>
<proteinExistence type="predicted"/>
<dbReference type="PANTHER" id="PTHR30474:SF1">
    <property type="entry name" value="PEPTIDOGLYCAN GLYCOSYLTRANSFERASE MRDB"/>
    <property type="match status" value="1"/>
</dbReference>
<evidence type="ECO:0000256" key="11">
    <source>
        <dbReference type="SAM" id="Phobius"/>
    </source>
</evidence>
<feature type="transmembrane region" description="Helical" evidence="11">
    <location>
        <begin position="321"/>
        <end position="339"/>
    </location>
</feature>
<accession>A0ABS4IML1</accession>
<evidence type="ECO:0000256" key="3">
    <source>
        <dbReference type="ARBA" id="ARBA00022676"/>
    </source>
</evidence>
<evidence type="ECO:0000313" key="12">
    <source>
        <dbReference type="EMBL" id="MBP1971541.1"/>
    </source>
</evidence>
<evidence type="ECO:0000256" key="7">
    <source>
        <dbReference type="ARBA" id="ARBA00022984"/>
    </source>
</evidence>
<protein>
    <submittedName>
        <fullName evidence="12">Rod shape-determining protein RodA</fullName>
    </submittedName>
</protein>
<feature type="transmembrane region" description="Helical" evidence="11">
    <location>
        <begin position="15"/>
        <end position="35"/>
    </location>
</feature>
<feature type="transmembrane region" description="Helical" evidence="11">
    <location>
        <begin position="47"/>
        <end position="70"/>
    </location>
</feature>
<feature type="transmembrane region" description="Helical" evidence="11">
    <location>
        <begin position="77"/>
        <end position="97"/>
    </location>
</feature>
<keyword evidence="8 11" id="KW-1133">Transmembrane helix</keyword>
<keyword evidence="5 11" id="KW-0812">Transmembrane</keyword>
<dbReference type="Proteomes" id="UP001519345">
    <property type="component" value="Unassembled WGS sequence"/>
</dbReference>
<evidence type="ECO:0000256" key="9">
    <source>
        <dbReference type="ARBA" id="ARBA00023136"/>
    </source>
</evidence>
<feature type="transmembrane region" description="Helical" evidence="11">
    <location>
        <begin position="170"/>
        <end position="186"/>
    </location>
</feature>
<feature type="transmembrane region" description="Helical" evidence="11">
    <location>
        <begin position="292"/>
        <end position="309"/>
    </location>
</feature>
<keyword evidence="7" id="KW-0573">Peptidoglycan synthesis</keyword>
<keyword evidence="6" id="KW-0133">Cell shape</keyword>
<evidence type="ECO:0000256" key="4">
    <source>
        <dbReference type="ARBA" id="ARBA00022679"/>
    </source>
</evidence>
<keyword evidence="10" id="KW-0961">Cell wall biogenesis/degradation</keyword>
<gene>
    <name evidence="12" type="ORF">J2Z83_003692</name>
</gene>
<organism evidence="12 13">
    <name type="scientific">Virgibacillus natechei</name>
    <dbReference type="NCBI Taxonomy" id="1216297"/>
    <lineage>
        <taxon>Bacteria</taxon>
        <taxon>Bacillati</taxon>
        <taxon>Bacillota</taxon>
        <taxon>Bacilli</taxon>
        <taxon>Bacillales</taxon>
        <taxon>Bacillaceae</taxon>
        <taxon>Virgibacillus</taxon>
    </lineage>
</organism>
<feature type="transmembrane region" description="Helical" evidence="11">
    <location>
        <begin position="147"/>
        <end position="164"/>
    </location>
</feature>
<dbReference type="InterPro" id="IPR011923">
    <property type="entry name" value="RodA/MrdB"/>
</dbReference>
<evidence type="ECO:0000256" key="2">
    <source>
        <dbReference type="ARBA" id="ARBA00022475"/>
    </source>
</evidence>
<dbReference type="EMBL" id="JAGGKX010000028">
    <property type="protein sequence ID" value="MBP1971541.1"/>
    <property type="molecule type" value="Genomic_DNA"/>
</dbReference>
<dbReference type="NCBIfam" id="TIGR02210">
    <property type="entry name" value="rodA_shape"/>
    <property type="match status" value="1"/>
</dbReference>
<evidence type="ECO:0000313" key="13">
    <source>
        <dbReference type="Proteomes" id="UP001519345"/>
    </source>
</evidence>
<evidence type="ECO:0000256" key="1">
    <source>
        <dbReference type="ARBA" id="ARBA00004141"/>
    </source>
</evidence>
<reference evidence="12 13" key="1">
    <citation type="submission" date="2021-03" db="EMBL/GenBank/DDBJ databases">
        <title>Genomic Encyclopedia of Type Strains, Phase IV (KMG-IV): sequencing the most valuable type-strain genomes for metagenomic binning, comparative biology and taxonomic classification.</title>
        <authorList>
            <person name="Goeker M."/>
        </authorList>
    </citation>
    <scope>NUCLEOTIDE SEQUENCE [LARGE SCALE GENOMIC DNA]</scope>
    <source>
        <strain evidence="12 13">DSM 25609</strain>
    </source>
</reference>
<dbReference type="Pfam" id="PF01098">
    <property type="entry name" value="FTSW_RODA_SPOVE"/>
    <property type="match status" value="1"/>
</dbReference>
<keyword evidence="4" id="KW-0808">Transferase</keyword>
<keyword evidence="3" id="KW-0328">Glycosyltransferase</keyword>
<comment type="subcellular location">
    <subcellularLocation>
        <location evidence="1">Membrane</location>
        <topology evidence="1">Multi-pass membrane protein</topology>
    </subcellularLocation>
</comment>
<evidence type="ECO:0000256" key="5">
    <source>
        <dbReference type="ARBA" id="ARBA00022692"/>
    </source>
</evidence>
<feature type="transmembrane region" description="Helical" evidence="11">
    <location>
        <begin position="359"/>
        <end position="381"/>
    </location>
</feature>
<dbReference type="InterPro" id="IPR001182">
    <property type="entry name" value="FtsW/RodA"/>
</dbReference>
<feature type="transmembrane region" description="Helical" evidence="11">
    <location>
        <begin position="193"/>
        <end position="213"/>
    </location>
</feature>
<dbReference type="PANTHER" id="PTHR30474">
    <property type="entry name" value="CELL CYCLE PROTEIN"/>
    <property type="match status" value="1"/>
</dbReference>
<dbReference type="PROSITE" id="PS00428">
    <property type="entry name" value="FTSW_RODA_SPOVE"/>
    <property type="match status" value="1"/>
</dbReference>
<name>A0ABS4IML1_9BACI</name>
<comment type="caution">
    <text evidence="12">The sequence shown here is derived from an EMBL/GenBank/DDBJ whole genome shotgun (WGS) entry which is preliminary data.</text>
</comment>